<dbReference type="RefSeq" id="WP_285761802.1">
    <property type="nucleotide sequence ID" value="NZ_BSQG01000013.1"/>
</dbReference>
<feature type="domain" description="HTH tetR-type" evidence="6">
    <location>
        <begin position="21"/>
        <end position="81"/>
    </location>
</feature>
<protein>
    <submittedName>
        <fullName evidence="7">TetR family transcriptional regulator</fullName>
    </submittedName>
</protein>
<evidence type="ECO:0000256" key="2">
    <source>
        <dbReference type="ARBA" id="ARBA00023125"/>
    </source>
</evidence>
<name>A0A9W6UKR6_9ACTN</name>
<dbReference type="GO" id="GO:0003700">
    <property type="term" value="F:DNA-binding transcription factor activity"/>
    <property type="evidence" value="ECO:0007669"/>
    <property type="project" value="TreeGrafter"/>
</dbReference>
<dbReference type="InterPro" id="IPR001647">
    <property type="entry name" value="HTH_TetR"/>
</dbReference>
<keyword evidence="1" id="KW-0805">Transcription regulation</keyword>
<dbReference type="InterPro" id="IPR050109">
    <property type="entry name" value="HTH-type_TetR-like_transc_reg"/>
</dbReference>
<evidence type="ECO:0000313" key="7">
    <source>
        <dbReference type="EMBL" id="GLU50269.1"/>
    </source>
</evidence>
<sequence>MRTAPRAEATPADGLRARQKADRRARMVHTALEMIDGEGFASVTVERIAERLGMSARTVHRYFPTKEDLVLAPVTDTNSSCARYLADDDGSRPLFTVFAEAIRHGLDELFTRFSDTRVRMVFRQVREVESVRARALLHNQTLQTELVSAVVARPDFGTDRIREAELSIAVFNAVVQTAQQYWDEAAPGGRTLGEEFDAALALLPHIVPGGADTAAPP</sequence>
<dbReference type="Pfam" id="PF00440">
    <property type="entry name" value="TetR_N"/>
    <property type="match status" value="1"/>
</dbReference>
<dbReference type="Proteomes" id="UP001165092">
    <property type="component" value="Unassembled WGS sequence"/>
</dbReference>
<keyword evidence="3" id="KW-0804">Transcription</keyword>
<organism evidence="7 8">
    <name type="scientific">Nocardiopsis ansamitocini</name>
    <dbReference type="NCBI Taxonomy" id="1670832"/>
    <lineage>
        <taxon>Bacteria</taxon>
        <taxon>Bacillati</taxon>
        <taxon>Actinomycetota</taxon>
        <taxon>Actinomycetes</taxon>
        <taxon>Streptosporangiales</taxon>
        <taxon>Nocardiopsidaceae</taxon>
        <taxon>Nocardiopsis</taxon>
    </lineage>
</organism>
<gene>
    <name evidence="7" type="ORF">Nans01_46200</name>
</gene>
<evidence type="ECO:0000256" key="1">
    <source>
        <dbReference type="ARBA" id="ARBA00023015"/>
    </source>
</evidence>
<evidence type="ECO:0000256" key="5">
    <source>
        <dbReference type="SAM" id="MobiDB-lite"/>
    </source>
</evidence>
<feature type="region of interest" description="Disordered" evidence="5">
    <location>
        <begin position="1"/>
        <end position="21"/>
    </location>
</feature>
<comment type="caution">
    <text evidence="7">The sequence shown here is derived from an EMBL/GenBank/DDBJ whole genome shotgun (WGS) entry which is preliminary data.</text>
</comment>
<accession>A0A9W6UKR6</accession>
<dbReference type="InterPro" id="IPR009057">
    <property type="entry name" value="Homeodomain-like_sf"/>
</dbReference>
<dbReference type="GO" id="GO:0000976">
    <property type="term" value="F:transcription cis-regulatory region binding"/>
    <property type="evidence" value="ECO:0007669"/>
    <property type="project" value="TreeGrafter"/>
</dbReference>
<dbReference type="PANTHER" id="PTHR30055:SF238">
    <property type="entry name" value="MYCOFACTOCIN BIOSYNTHESIS TRANSCRIPTIONAL REGULATOR MFTR-RELATED"/>
    <property type="match status" value="1"/>
</dbReference>
<evidence type="ECO:0000256" key="3">
    <source>
        <dbReference type="ARBA" id="ARBA00023163"/>
    </source>
</evidence>
<proteinExistence type="predicted"/>
<reference evidence="7" key="1">
    <citation type="submission" date="2023-02" db="EMBL/GenBank/DDBJ databases">
        <title>Nocardiopsis ansamitocini NBRC 112285.</title>
        <authorList>
            <person name="Ichikawa N."/>
            <person name="Sato H."/>
            <person name="Tonouchi N."/>
        </authorList>
    </citation>
    <scope>NUCLEOTIDE SEQUENCE</scope>
    <source>
        <strain evidence="7">NBRC 112285</strain>
    </source>
</reference>
<evidence type="ECO:0000313" key="8">
    <source>
        <dbReference type="Proteomes" id="UP001165092"/>
    </source>
</evidence>
<dbReference type="Gene3D" id="1.10.357.10">
    <property type="entry name" value="Tetracycline Repressor, domain 2"/>
    <property type="match status" value="1"/>
</dbReference>
<dbReference type="PANTHER" id="PTHR30055">
    <property type="entry name" value="HTH-TYPE TRANSCRIPTIONAL REGULATOR RUTR"/>
    <property type="match status" value="1"/>
</dbReference>
<dbReference type="AlphaFoldDB" id="A0A9W6UKR6"/>
<feature type="DNA-binding region" description="H-T-H motif" evidence="4">
    <location>
        <begin position="44"/>
        <end position="63"/>
    </location>
</feature>
<keyword evidence="2 4" id="KW-0238">DNA-binding</keyword>
<dbReference type="PROSITE" id="PS50977">
    <property type="entry name" value="HTH_TETR_2"/>
    <property type="match status" value="1"/>
</dbReference>
<dbReference type="EMBL" id="BSQG01000013">
    <property type="protein sequence ID" value="GLU50269.1"/>
    <property type="molecule type" value="Genomic_DNA"/>
</dbReference>
<keyword evidence="8" id="KW-1185">Reference proteome</keyword>
<dbReference type="PRINTS" id="PR00455">
    <property type="entry name" value="HTHTETR"/>
</dbReference>
<evidence type="ECO:0000259" key="6">
    <source>
        <dbReference type="PROSITE" id="PS50977"/>
    </source>
</evidence>
<evidence type="ECO:0000256" key="4">
    <source>
        <dbReference type="PROSITE-ProRule" id="PRU00335"/>
    </source>
</evidence>
<dbReference type="SUPFAM" id="SSF46689">
    <property type="entry name" value="Homeodomain-like"/>
    <property type="match status" value="1"/>
</dbReference>